<feature type="compositionally biased region" description="Acidic residues" evidence="1">
    <location>
        <begin position="49"/>
        <end position="58"/>
    </location>
</feature>
<feature type="compositionally biased region" description="Polar residues" evidence="1">
    <location>
        <begin position="22"/>
        <end position="47"/>
    </location>
</feature>
<evidence type="ECO:0000256" key="2">
    <source>
        <dbReference type="SAM" id="SignalP"/>
    </source>
</evidence>
<accession>A0A224Y1M9</accession>
<keyword evidence="2" id="KW-0732">Signal</keyword>
<reference evidence="3" key="1">
    <citation type="journal article" date="2018" name="PLoS Negl. Trop. Dis.">
        <title>An insight into the salivary gland and fat body transcriptome of Panstrongylus lignarius (Hemiptera: Heteroptera), the main vector of Chagas disease in Peru.</title>
        <authorList>
            <person name="Nevoa J.C."/>
            <person name="Mendes M.T."/>
            <person name="da Silva M.V."/>
            <person name="Soares S.C."/>
            <person name="Oliveira C.J.F."/>
            <person name="Ribeiro J.M.C."/>
        </authorList>
    </citation>
    <scope>NUCLEOTIDE SEQUENCE</scope>
</reference>
<feature type="region of interest" description="Disordered" evidence="1">
    <location>
        <begin position="22"/>
        <end position="59"/>
    </location>
</feature>
<evidence type="ECO:0000313" key="3">
    <source>
        <dbReference type="EMBL" id="JAW14922.1"/>
    </source>
</evidence>
<protein>
    <submittedName>
        <fullName evidence="3">Putative secreted protein</fullName>
    </submittedName>
</protein>
<evidence type="ECO:0000256" key="1">
    <source>
        <dbReference type="SAM" id="MobiDB-lite"/>
    </source>
</evidence>
<organism evidence="3">
    <name type="scientific">Panstrongylus lignarius</name>
    <dbReference type="NCBI Taxonomy" id="156445"/>
    <lineage>
        <taxon>Eukaryota</taxon>
        <taxon>Metazoa</taxon>
        <taxon>Ecdysozoa</taxon>
        <taxon>Arthropoda</taxon>
        <taxon>Hexapoda</taxon>
        <taxon>Insecta</taxon>
        <taxon>Pterygota</taxon>
        <taxon>Neoptera</taxon>
        <taxon>Paraneoptera</taxon>
        <taxon>Hemiptera</taxon>
        <taxon>Heteroptera</taxon>
        <taxon>Panheteroptera</taxon>
        <taxon>Cimicomorpha</taxon>
        <taxon>Reduviidae</taxon>
        <taxon>Triatominae</taxon>
        <taxon>Panstrongylus</taxon>
    </lineage>
</organism>
<sequence length="98" mass="10561">MLRQGLVFVLLLAVIGTFASGRSSSIGASDEGSVQASSDYYSERNNCSSDEDGEEDSYSDVITLPPVELPDGTLVIIEDEVISDFNEEGSEQEQDTSF</sequence>
<name>A0A224Y1M9_9HEMI</name>
<feature type="chain" id="PRO_5012149380" evidence="2">
    <location>
        <begin position="22"/>
        <end position="98"/>
    </location>
</feature>
<feature type="signal peptide" evidence="2">
    <location>
        <begin position="1"/>
        <end position="21"/>
    </location>
</feature>
<proteinExistence type="predicted"/>
<dbReference type="AlphaFoldDB" id="A0A224Y1M9"/>
<dbReference type="EMBL" id="GFTR01001504">
    <property type="protein sequence ID" value="JAW14922.1"/>
    <property type="molecule type" value="Transcribed_RNA"/>
</dbReference>